<keyword evidence="9" id="KW-1185">Reference proteome</keyword>
<feature type="transmembrane region" description="Helical" evidence="6">
    <location>
        <begin position="213"/>
        <end position="235"/>
    </location>
</feature>
<dbReference type="InterPro" id="IPR037185">
    <property type="entry name" value="EmrE-like"/>
</dbReference>
<comment type="similarity">
    <text evidence="2">Belongs to the EamA transporter family.</text>
</comment>
<evidence type="ECO:0000256" key="1">
    <source>
        <dbReference type="ARBA" id="ARBA00004141"/>
    </source>
</evidence>
<comment type="caution">
    <text evidence="8">The sequence shown here is derived from an EMBL/GenBank/DDBJ whole genome shotgun (WGS) entry which is preliminary data.</text>
</comment>
<dbReference type="GO" id="GO:0016020">
    <property type="term" value="C:membrane"/>
    <property type="evidence" value="ECO:0007669"/>
    <property type="project" value="UniProtKB-SubCell"/>
</dbReference>
<dbReference type="PANTHER" id="PTHR32322:SF2">
    <property type="entry name" value="EAMA DOMAIN-CONTAINING PROTEIN"/>
    <property type="match status" value="1"/>
</dbReference>
<dbReference type="STRING" id="1605367.AFM12_15455"/>
<feature type="domain" description="EamA" evidence="7">
    <location>
        <begin position="150"/>
        <end position="282"/>
    </location>
</feature>
<dbReference type="AlphaFoldDB" id="A0A0P7BJJ2"/>
<feature type="transmembrane region" description="Helical" evidence="6">
    <location>
        <begin position="152"/>
        <end position="169"/>
    </location>
</feature>
<evidence type="ECO:0000256" key="2">
    <source>
        <dbReference type="ARBA" id="ARBA00007362"/>
    </source>
</evidence>
<dbReference type="InterPro" id="IPR050638">
    <property type="entry name" value="AA-Vitamin_Transporters"/>
</dbReference>
<dbReference type="EMBL" id="LGTQ01000012">
    <property type="protein sequence ID" value="KPM47365.1"/>
    <property type="molecule type" value="Genomic_DNA"/>
</dbReference>
<dbReference type="Proteomes" id="UP000050454">
    <property type="component" value="Unassembled WGS sequence"/>
</dbReference>
<name>A0A0P7BJJ2_9BACT</name>
<evidence type="ECO:0000313" key="9">
    <source>
        <dbReference type="Proteomes" id="UP000050454"/>
    </source>
</evidence>
<protein>
    <recommendedName>
        <fullName evidence="7">EamA domain-containing protein</fullName>
    </recommendedName>
</protein>
<organism evidence="8 9">
    <name type="scientific">Jiulongibacter sediminis</name>
    <dbReference type="NCBI Taxonomy" id="1605367"/>
    <lineage>
        <taxon>Bacteria</taxon>
        <taxon>Pseudomonadati</taxon>
        <taxon>Bacteroidota</taxon>
        <taxon>Cytophagia</taxon>
        <taxon>Cytophagales</taxon>
        <taxon>Leadbetterellaceae</taxon>
        <taxon>Jiulongibacter</taxon>
    </lineage>
</organism>
<feature type="transmembrane region" description="Helical" evidence="6">
    <location>
        <begin position="242"/>
        <end position="259"/>
    </location>
</feature>
<comment type="subcellular location">
    <subcellularLocation>
        <location evidence="1">Membrane</location>
        <topology evidence="1">Multi-pass membrane protein</topology>
    </subcellularLocation>
</comment>
<dbReference type="Pfam" id="PF00892">
    <property type="entry name" value="EamA"/>
    <property type="match status" value="2"/>
</dbReference>
<feature type="transmembrane region" description="Helical" evidence="6">
    <location>
        <begin position="181"/>
        <end position="201"/>
    </location>
</feature>
<feature type="domain" description="EamA" evidence="7">
    <location>
        <begin position="7"/>
        <end position="138"/>
    </location>
</feature>
<evidence type="ECO:0000313" key="8">
    <source>
        <dbReference type="EMBL" id="KPM47365.1"/>
    </source>
</evidence>
<keyword evidence="4 6" id="KW-1133">Transmembrane helix</keyword>
<accession>A0A0P7BJJ2</accession>
<feature type="transmembrane region" description="Helical" evidence="6">
    <location>
        <begin position="34"/>
        <end position="55"/>
    </location>
</feature>
<dbReference type="InterPro" id="IPR000620">
    <property type="entry name" value="EamA_dom"/>
</dbReference>
<evidence type="ECO:0000256" key="5">
    <source>
        <dbReference type="ARBA" id="ARBA00023136"/>
    </source>
</evidence>
<evidence type="ECO:0000256" key="4">
    <source>
        <dbReference type="ARBA" id="ARBA00022989"/>
    </source>
</evidence>
<feature type="transmembrane region" description="Helical" evidence="6">
    <location>
        <begin position="67"/>
        <end position="88"/>
    </location>
</feature>
<keyword evidence="5 6" id="KW-0472">Membrane</keyword>
<sequence>MSSARFYLLGVLFAMIWSSASVAAKLGMVSVQPLVLYQVRFMLAALCLLVLSYLFLKGRRPQGKEWLQLAIFGLLNVTVALGLFALAIHEVAAGIGALQVGVNPLVISVLSAVAAGRKVKSNEVLALVLGLTGVVLAVYPLLGNAYASPKGLFLLGLSTLAYSSAAIYYSSVKWSLTKLTINGWQAFFGALFLLPVTLFFYDRGLNSYDMDFGLSALWLGLPISGLAVYLWLWLLSTDTVKASLFLFLCPIFGFAYAYFILHEPFTLFTLGGLIVVMAALYIGQYKKRQA</sequence>
<feature type="transmembrane region" description="Helical" evidence="6">
    <location>
        <begin position="124"/>
        <end position="146"/>
    </location>
</feature>
<dbReference type="SUPFAM" id="SSF103481">
    <property type="entry name" value="Multidrug resistance efflux transporter EmrE"/>
    <property type="match status" value="2"/>
</dbReference>
<keyword evidence="3 6" id="KW-0812">Transmembrane</keyword>
<gene>
    <name evidence="8" type="ORF">AFM12_15455</name>
</gene>
<feature type="transmembrane region" description="Helical" evidence="6">
    <location>
        <begin position="265"/>
        <end position="283"/>
    </location>
</feature>
<evidence type="ECO:0000256" key="3">
    <source>
        <dbReference type="ARBA" id="ARBA00022692"/>
    </source>
</evidence>
<dbReference type="PANTHER" id="PTHR32322">
    <property type="entry name" value="INNER MEMBRANE TRANSPORTER"/>
    <property type="match status" value="1"/>
</dbReference>
<feature type="transmembrane region" description="Helical" evidence="6">
    <location>
        <begin position="94"/>
        <end position="115"/>
    </location>
</feature>
<evidence type="ECO:0000259" key="7">
    <source>
        <dbReference type="Pfam" id="PF00892"/>
    </source>
</evidence>
<reference evidence="8 9" key="1">
    <citation type="submission" date="2015-07" db="EMBL/GenBank/DDBJ databases">
        <title>The draft genome sequence of Leadbetterella sp. JN14-9.</title>
        <authorList>
            <person name="Liu Y."/>
            <person name="Du J."/>
            <person name="Shao Z."/>
        </authorList>
    </citation>
    <scope>NUCLEOTIDE SEQUENCE [LARGE SCALE GENOMIC DNA]</scope>
    <source>
        <strain evidence="8 9">JN14-9</strain>
    </source>
</reference>
<dbReference type="OrthoDB" id="1098926at2"/>
<proteinExistence type="inferred from homology"/>
<evidence type="ECO:0000256" key="6">
    <source>
        <dbReference type="SAM" id="Phobius"/>
    </source>
</evidence>